<evidence type="ECO:0000256" key="5">
    <source>
        <dbReference type="ARBA" id="ARBA00023229"/>
    </source>
</evidence>
<keyword evidence="4" id="KW-0460">Magnesium</keyword>
<dbReference type="PANTHER" id="PTHR43281">
    <property type="entry name" value="FARNESYL DIPHOSPHATE SYNTHASE"/>
    <property type="match status" value="1"/>
</dbReference>
<feature type="non-terminal residue" evidence="6">
    <location>
        <position position="148"/>
    </location>
</feature>
<dbReference type="PANTHER" id="PTHR43281:SF1">
    <property type="entry name" value="FARNESYL DIPHOSPHATE SYNTHASE"/>
    <property type="match status" value="1"/>
</dbReference>
<keyword evidence="5" id="KW-0414">Isoprene biosynthesis</keyword>
<dbReference type="InterPro" id="IPR000092">
    <property type="entry name" value="Polyprenyl_synt"/>
</dbReference>
<sequence>MAPAFLVNMSYVISLDNPMVSYERRVTAALEVSQAGLDMSEGQEIDITQPIEDDDHLLRCYRLKTGALYAAAAKADAILCGANEDEALLLYECGMNLGLSYQFLDDVADVVAGVEETGKHSGMDADKRTAVDLFGIDGAKVRAGRFKQ</sequence>
<dbReference type="GO" id="GO:0046872">
    <property type="term" value="F:metal ion binding"/>
    <property type="evidence" value="ECO:0007669"/>
    <property type="project" value="UniProtKB-KW"/>
</dbReference>
<dbReference type="InterPro" id="IPR008949">
    <property type="entry name" value="Isoprenoid_synthase_dom_sf"/>
</dbReference>
<evidence type="ECO:0008006" key="7">
    <source>
        <dbReference type="Google" id="ProtNLM"/>
    </source>
</evidence>
<keyword evidence="2" id="KW-0808">Transferase</keyword>
<comment type="cofactor">
    <cofactor evidence="1">
        <name>Mg(2+)</name>
        <dbReference type="ChEBI" id="CHEBI:18420"/>
    </cofactor>
</comment>
<proteinExistence type="predicted"/>
<dbReference type="GO" id="GO:0008299">
    <property type="term" value="P:isoprenoid biosynthetic process"/>
    <property type="evidence" value="ECO:0007669"/>
    <property type="project" value="UniProtKB-KW"/>
</dbReference>
<evidence type="ECO:0000256" key="4">
    <source>
        <dbReference type="ARBA" id="ARBA00022842"/>
    </source>
</evidence>
<dbReference type="SUPFAM" id="SSF48576">
    <property type="entry name" value="Terpenoid synthases"/>
    <property type="match status" value="1"/>
</dbReference>
<organism evidence="6">
    <name type="scientific">marine sediment metagenome</name>
    <dbReference type="NCBI Taxonomy" id="412755"/>
    <lineage>
        <taxon>unclassified sequences</taxon>
        <taxon>metagenomes</taxon>
        <taxon>ecological metagenomes</taxon>
    </lineage>
</organism>
<dbReference type="EMBL" id="BARV01031285">
    <property type="protein sequence ID" value="GAI35961.1"/>
    <property type="molecule type" value="Genomic_DNA"/>
</dbReference>
<accession>X1P0L2</accession>
<evidence type="ECO:0000256" key="1">
    <source>
        <dbReference type="ARBA" id="ARBA00001946"/>
    </source>
</evidence>
<reference evidence="6" key="1">
    <citation type="journal article" date="2014" name="Front. Microbiol.">
        <title>High frequency of phylogenetically diverse reductive dehalogenase-homologous genes in deep subseafloor sedimentary metagenomes.</title>
        <authorList>
            <person name="Kawai M."/>
            <person name="Futagami T."/>
            <person name="Toyoda A."/>
            <person name="Takaki Y."/>
            <person name="Nishi S."/>
            <person name="Hori S."/>
            <person name="Arai W."/>
            <person name="Tsubouchi T."/>
            <person name="Morono Y."/>
            <person name="Uchiyama I."/>
            <person name="Ito T."/>
            <person name="Fujiyama A."/>
            <person name="Inagaki F."/>
            <person name="Takami H."/>
        </authorList>
    </citation>
    <scope>NUCLEOTIDE SEQUENCE</scope>
    <source>
        <strain evidence="6">Expedition CK06-06</strain>
    </source>
</reference>
<dbReference type="GO" id="GO:0004659">
    <property type="term" value="F:prenyltransferase activity"/>
    <property type="evidence" value="ECO:0007669"/>
    <property type="project" value="InterPro"/>
</dbReference>
<evidence type="ECO:0000256" key="3">
    <source>
        <dbReference type="ARBA" id="ARBA00022723"/>
    </source>
</evidence>
<evidence type="ECO:0000256" key="2">
    <source>
        <dbReference type="ARBA" id="ARBA00022679"/>
    </source>
</evidence>
<gene>
    <name evidence="6" type="ORF">S06H3_49542</name>
</gene>
<name>X1P0L2_9ZZZZ</name>
<protein>
    <recommendedName>
        <fullName evidence="7">Polyprenyl synthetase</fullName>
    </recommendedName>
</protein>
<dbReference type="AlphaFoldDB" id="X1P0L2"/>
<evidence type="ECO:0000313" key="6">
    <source>
        <dbReference type="EMBL" id="GAI35961.1"/>
    </source>
</evidence>
<keyword evidence="3" id="KW-0479">Metal-binding</keyword>
<dbReference type="Pfam" id="PF00348">
    <property type="entry name" value="polyprenyl_synt"/>
    <property type="match status" value="1"/>
</dbReference>
<comment type="caution">
    <text evidence="6">The sequence shown here is derived from an EMBL/GenBank/DDBJ whole genome shotgun (WGS) entry which is preliminary data.</text>
</comment>
<dbReference type="Gene3D" id="1.10.600.10">
    <property type="entry name" value="Farnesyl Diphosphate Synthase"/>
    <property type="match status" value="1"/>
</dbReference>